<gene>
    <name evidence="1" type="ORF">D1006_28905</name>
</gene>
<protein>
    <submittedName>
        <fullName evidence="1">Uncharacterized protein</fullName>
    </submittedName>
</protein>
<reference evidence="1 2" key="1">
    <citation type="submission" date="2018-08" db="EMBL/GenBank/DDBJ databases">
        <title>Mountain-cultivated ginseng endophyte, Burkholderia stabilis and its activity against ginseng root rot disease.</title>
        <authorList>
            <person name="Tapan Kumar M."/>
            <person name="Bae H."/>
            <person name="Shanmugam G."/>
            <person name="Jeon J."/>
        </authorList>
    </citation>
    <scope>NUCLEOTIDE SEQUENCE [LARGE SCALE GENOMIC DNA]</scope>
    <source>
        <strain evidence="1 2">EB159</strain>
    </source>
</reference>
<evidence type="ECO:0000313" key="1">
    <source>
        <dbReference type="EMBL" id="RXV69114.1"/>
    </source>
</evidence>
<sequence>MRAGVVCLIDRMQRVTMGDHRLMGGVGKVLAVLEMPRRLAVISRGLLVVRCRGFEMSFLAVLRVHAGSRATSGLTRMATDSKTQRQVAARS</sequence>
<dbReference type="OrthoDB" id="9034613at2"/>
<proteinExistence type="predicted"/>
<dbReference type="AlphaFoldDB" id="A0A4V1PRX5"/>
<organism evidence="1 2">
    <name type="scientific">Burkholderia stabilis</name>
    <dbReference type="NCBI Taxonomy" id="95485"/>
    <lineage>
        <taxon>Bacteria</taxon>
        <taxon>Pseudomonadati</taxon>
        <taxon>Pseudomonadota</taxon>
        <taxon>Betaproteobacteria</taxon>
        <taxon>Burkholderiales</taxon>
        <taxon>Burkholderiaceae</taxon>
        <taxon>Burkholderia</taxon>
        <taxon>Burkholderia cepacia complex</taxon>
    </lineage>
</organism>
<dbReference type="Proteomes" id="UP000289650">
    <property type="component" value="Unassembled WGS sequence"/>
</dbReference>
<name>A0A4V1PRX5_9BURK</name>
<accession>A0A4V1PRX5</accession>
<dbReference type="EMBL" id="QWEX01000002">
    <property type="protein sequence ID" value="RXV69114.1"/>
    <property type="molecule type" value="Genomic_DNA"/>
</dbReference>
<comment type="caution">
    <text evidence="1">The sequence shown here is derived from an EMBL/GenBank/DDBJ whole genome shotgun (WGS) entry which is preliminary data.</text>
</comment>
<evidence type="ECO:0000313" key="2">
    <source>
        <dbReference type="Proteomes" id="UP000289650"/>
    </source>
</evidence>